<dbReference type="Proteomes" id="UP000054564">
    <property type="component" value="Unassembled WGS sequence"/>
</dbReference>
<proteinExistence type="predicted"/>
<organism evidence="1 2">
    <name type="scientific">Puccinia striiformis f. sp. tritici PST-78</name>
    <dbReference type="NCBI Taxonomy" id="1165861"/>
    <lineage>
        <taxon>Eukaryota</taxon>
        <taxon>Fungi</taxon>
        <taxon>Dikarya</taxon>
        <taxon>Basidiomycota</taxon>
        <taxon>Pucciniomycotina</taxon>
        <taxon>Pucciniomycetes</taxon>
        <taxon>Pucciniales</taxon>
        <taxon>Pucciniaceae</taxon>
        <taxon>Puccinia</taxon>
    </lineage>
</organism>
<name>A0A0L0UZT2_9BASI</name>
<dbReference type="STRING" id="1165861.A0A0L0UZT2"/>
<evidence type="ECO:0008006" key="3">
    <source>
        <dbReference type="Google" id="ProtNLM"/>
    </source>
</evidence>
<dbReference type="EMBL" id="AJIL01000164">
    <property type="protein sequence ID" value="KNE92441.1"/>
    <property type="molecule type" value="Genomic_DNA"/>
</dbReference>
<comment type="caution">
    <text evidence="1">The sequence shown here is derived from an EMBL/GenBank/DDBJ whole genome shotgun (WGS) entry which is preliminary data.</text>
</comment>
<evidence type="ECO:0000313" key="2">
    <source>
        <dbReference type="Proteomes" id="UP000054564"/>
    </source>
</evidence>
<accession>A0A0L0UZT2</accession>
<dbReference type="AlphaFoldDB" id="A0A0L0UZT2"/>
<sequence length="219" mass="23906">MAAAREKKKQLTTPIVCLILSHLASTPFINTGKPKQSGPASIGINPPFNQQAGVASNDQLFLGRAQQVAINVLSPSYNSYLPPVLSSQLDKQGRQMIAFECKMCGIKINRPTLDSSCSNLIKHASNCLRKQSQSRLIESLAAVGIRGTGDIDPREVPQLCAVWCTEAARPFTVLVDASHWAILHLMVLKNLPAQQTVLRDIHMMYSTIQQSFKSVPDVG</sequence>
<reference evidence="2" key="1">
    <citation type="submission" date="2014-03" db="EMBL/GenBank/DDBJ databases">
        <title>The Genome Sequence of Puccinia striiformis f. sp. tritici PST-78.</title>
        <authorList>
            <consortium name="The Broad Institute Genome Sequencing Platform"/>
            <person name="Cuomo C."/>
            <person name="Hulbert S."/>
            <person name="Chen X."/>
            <person name="Walker B."/>
            <person name="Young S.K."/>
            <person name="Zeng Q."/>
            <person name="Gargeya S."/>
            <person name="Fitzgerald M."/>
            <person name="Haas B."/>
            <person name="Abouelleil A."/>
            <person name="Alvarado L."/>
            <person name="Arachchi H.M."/>
            <person name="Berlin A.M."/>
            <person name="Chapman S.B."/>
            <person name="Goldberg J."/>
            <person name="Griggs A."/>
            <person name="Gujja S."/>
            <person name="Hansen M."/>
            <person name="Howarth C."/>
            <person name="Imamovic A."/>
            <person name="Larimer J."/>
            <person name="McCowan C."/>
            <person name="Montmayeur A."/>
            <person name="Murphy C."/>
            <person name="Neiman D."/>
            <person name="Pearson M."/>
            <person name="Priest M."/>
            <person name="Roberts A."/>
            <person name="Saif S."/>
            <person name="Shea T."/>
            <person name="Sisk P."/>
            <person name="Sykes S."/>
            <person name="Wortman J."/>
            <person name="Nusbaum C."/>
            <person name="Birren B."/>
        </authorList>
    </citation>
    <scope>NUCLEOTIDE SEQUENCE [LARGE SCALE GENOMIC DNA]</scope>
    <source>
        <strain evidence="2">race PST-78</strain>
    </source>
</reference>
<protein>
    <recommendedName>
        <fullName evidence="3">BED-type domain-containing protein</fullName>
    </recommendedName>
</protein>
<gene>
    <name evidence="1" type="ORF">PSTG_14162</name>
</gene>
<evidence type="ECO:0000313" key="1">
    <source>
        <dbReference type="EMBL" id="KNE92441.1"/>
    </source>
</evidence>
<keyword evidence="2" id="KW-1185">Reference proteome</keyword>